<feature type="domain" description="SLH" evidence="2">
    <location>
        <begin position="180"/>
        <end position="243"/>
    </location>
</feature>
<dbReference type="InterPro" id="IPR001119">
    <property type="entry name" value="SLH_dom"/>
</dbReference>
<keyword evidence="4" id="KW-1185">Reference proteome</keyword>
<gene>
    <name evidence="3" type="ORF">ACFQ4B_31465</name>
</gene>
<dbReference type="RefSeq" id="WP_345591113.1">
    <property type="nucleotide sequence ID" value="NZ_BAABJG010000026.1"/>
</dbReference>
<protein>
    <submittedName>
        <fullName evidence="3">S-layer homology domain-containing protein</fullName>
    </submittedName>
</protein>
<feature type="domain" description="SLH" evidence="2">
    <location>
        <begin position="42"/>
        <end position="105"/>
    </location>
</feature>
<dbReference type="Pfam" id="PF00395">
    <property type="entry name" value="SLH"/>
    <property type="match status" value="2"/>
</dbReference>
<dbReference type="PROSITE" id="PS51272">
    <property type="entry name" value="SLH"/>
    <property type="match status" value="2"/>
</dbReference>
<evidence type="ECO:0000259" key="2">
    <source>
        <dbReference type="PROSITE" id="PS51272"/>
    </source>
</evidence>
<sequence length="911" mass="98966">MSNKQKHTKKVAAGLIALSVLASSPVYAAEPVKSNSTVTTTASSAFTDVSNDHWAIKHITKLAALGIIQGVDKGKFSPDTQVSQQDVVIMAIRMMGLEDEALKNKTETILPVTLDQSYAKPYIAYAFDKELLDVKEETEASGSNSKTAWGSRPATREWVAKLVIRAINKQDLAKQKNADPSIFSDSKDMSSWAVGYINAAVSLGIVNGVDDNNFQPKGNVTRAQMATFLSRADKELTTRSDRVVIGYMMSLKDRKMTILDKKGKTTEYTVSTDTAFYNAKDDSRIPSTQLKETNEVYVIQSQGNAAYVELTNDAEQMESYEGTLDQLYIPKMMVSIAQGSNKDLKELEQNVTVTDKDGGGLSLSSIPIGSIVELKRNLLIPNAKYSKIIVKQVPISKNASGSIVSIDKNASTITFMEQTTGQNETFPFSVKLAITLAGGASGDLSKVRVGDVVSYEIKNNEIVGLKVNQQADVGSSVEGTMTSVSDDKKILTINKQDNSLGAYYIADNAIVSIDGLGSAGLFDLEVGDTLKLDLVNDKVVKVSVTSRSIKQLAFAKIVNYDAETKLLTVTDDNGTPYAYRMTDQTGISYWDAPMNLADFTDKFVKTKGTKVDLKVSKDKIVSIKYAMNAEGTVTQINSEANQITLRAPGGQNVTFGLMNAIGVESLAKPGATIKDLKVGDNVVGTLNRDQDLITLIQVKKTAVYKTLISNKTERQLSVKDESGGLLVFTVDNNDKIVNPGKATHSFEDILIDEYIKVAYTGKKLESVEMLNTVRGKVTGVDAGSGTITVQDYYSGVQVLPVGKKFVINQNGTASADLNSIKVNDRVEIIKDANDQLIISKATASKRKVASYDSVLNLMQLKPGGSNEKTNYNFYAKAYLHQGTTTVAPGSFAENDEVTIYVLDDKIYEMEK</sequence>
<dbReference type="PANTHER" id="PTHR43308">
    <property type="entry name" value="OUTER MEMBRANE PROTEIN ALPHA-RELATED"/>
    <property type="match status" value="1"/>
</dbReference>
<dbReference type="InterPro" id="IPR051465">
    <property type="entry name" value="Cell_Envelope_Struct_Comp"/>
</dbReference>
<dbReference type="Proteomes" id="UP001597180">
    <property type="component" value="Unassembled WGS sequence"/>
</dbReference>
<proteinExistence type="predicted"/>
<evidence type="ECO:0000313" key="3">
    <source>
        <dbReference type="EMBL" id="MFD1224637.1"/>
    </source>
</evidence>
<dbReference type="PANTHER" id="PTHR43308:SF5">
    <property type="entry name" value="S-LAYER PROTEIN _ PEPTIDOGLYCAN ENDO-BETA-N-ACETYLGLUCOSAMINIDASE"/>
    <property type="match status" value="1"/>
</dbReference>
<reference evidence="4" key="1">
    <citation type="journal article" date="2019" name="Int. J. Syst. Evol. Microbiol.">
        <title>The Global Catalogue of Microorganisms (GCM) 10K type strain sequencing project: providing services to taxonomists for standard genome sequencing and annotation.</title>
        <authorList>
            <consortium name="The Broad Institute Genomics Platform"/>
            <consortium name="The Broad Institute Genome Sequencing Center for Infectious Disease"/>
            <person name="Wu L."/>
            <person name="Ma J."/>
        </authorList>
    </citation>
    <scope>NUCLEOTIDE SEQUENCE [LARGE SCALE GENOMIC DNA]</scope>
    <source>
        <strain evidence="4">CCUG 53270</strain>
    </source>
</reference>
<feature type="signal peptide" evidence="1">
    <location>
        <begin position="1"/>
        <end position="28"/>
    </location>
</feature>
<accession>A0ABW3UUP9</accession>
<feature type="chain" id="PRO_5046440227" evidence="1">
    <location>
        <begin position="29"/>
        <end position="911"/>
    </location>
</feature>
<keyword evidence="1" id="KW-0732">Signal</keyword>
<dbReference type="EMBL" id="JBHTLU010000046">
    <property type="protein sequence ID" value="MFD1224637.1"/>
    <property type="molecule type" value="Genomic_DNA"/>
</dbReference>
<evidence type="ECO:0000256" key="1">
    <source>
        <dbReference type="SAM" id="SignalP"/>
    </source>
</evidence>
<comment type="caution">
    <text evidence="3">The sequence shown here is derived from an EMBL/GenBank/DDBJ whole genome shotgun (WGS) entry which is preliminary data.</text>
</comment>
<name>A0ABW3UUP9_9BACL</name>
<evidence type="ECO:0000313" key="4">
    <source>
        <dbReference type="Proteomes" id="UP001597180"/>
    </source>
</evidence>
<organism evidence="3 4">
    <name type="scientific">Paenibacillus vulneris</name>
    <dbReference type="NCBI Taxonomy" id="1133364"/>
    <lineage>
        <taxon>Bacteria</taxon>
        <taxon>Bacillati</taxon>
        <taxon>Bacillota</taxon>
        <taxon>Bacilli</taxon>
        <taxon>Bacillales</taxon>
        <taxon>Paenibacillaceae</taxon>
        <taxon>Paenibacillus</taxon>
    </lineage>
</organism>